<sequence>MTDFAPARRYKGFTPKAGVYRVTHLPSGRTLLGSSPHLDGMLNRIRFTLGMNGHRNSALQRDWNTDGEGAFRFEILDELTPDESGEVSPVDLAELLTLWEEKLSLPHDARYGATVAVS</sequence>
<reference evidence="1 2" key="1">
    <citation type="submission" date="2018-06" db="EMBL/GenBank/DDBJ databases">
        <title>Genomic Encyclopedia of Type Strains, Phase IV (KMG-IV): sequencing the most valuable type-strain genomes for metagenomic binning, comparative biology and taxonomic classification.</title>
        <authorList>
            <person name="Goeker M."/>
        </authorList>
    </citation>
    <scope>NUCLEOTIDE SEQUENCE [LARGE SCALE GENOMIC DNA]</scope>
    <source>
        <strain evidence="1 2">DSM 18048</strain>
    </source>
</reference>
<proteinExistence type="predicted"/>
<dbReference type="CDD" id="cd10451">
    <property type="entry name" value="GIY-YIG_LuxR_like"/>
    <property type="match status" value="1"/>
</dbReference>
<evidence type="ECO:0008006" key="3">
    <source>
        <dbReference type="Google" id="ProtNLM"/>
    </source>
</evidence>
<dbReference type="EMBL" id="QJSX01000024">
    <property type="protein sequence ID" value="PYE49392.1"/>
    <property type="molecule type" value="Genomic_DNA"/>
</dbReference>
<dbReference type="Gene3D" id="3.40.1440.10">
    <property type="entry name" value="GIY-YIG endonuclease"/>
    <property type="match status" value="1"/>
</dbReference>
<dbReference type="InterPro" id="IPR035901">
    <property type="entry name" value="GIY-YIG_endonuc_sf"/>
</dbReference>
<organism evidence="1 2">
    <name type="scientific">Deinococcus yavapaiensis KR-236</name>
    <dbReference type="NCBI Taxonomy" id="694435"/>
    <lineage>
        <taxon>Bacteria</taxon>
        <taxon>Thermotogati</taxon>
        <taxon>Deinococcota</taxon>
        <taxon>Deinococci</taxon>
        <taxon>Deinococcales</taxon>
        <taxon>Deinococcaceae</taxon>
        <taxon>Deinococcus</taxon>
    </lineage>
</organism>
<gene>
    <name evidence="1" type="ORF">DES52_12428</name>
</gene>
<dbReference type="Proteomes" id="UP000248326">
    <property type="component" value="Unassembled WGS sequence"/>
</dbReference>
<name>A0A318S5G1_9DEIO</name>
<protein>
    <recommendedName>
        <fullName evidence="3">GIY-YIG nuclease family protein</fullName>
    </recommendedName>
</protein>
<dbReference type="OrthoDB" id="9134286at2"/>
<keyword evidence="2" id="KW-1185">Reference proteome</keyword>
<comment type="caution">
    <text evidence="1">The sequence shown here is derived from an EMBL/GenBank/DDBJ whole genome shotgun (WGS) entry which is preliminary data.</text>
</comment>
<accession>A0A318S5G1</accession>
<dbReference type="AlphaFoldDB" id="A0A318S5G1"/>
<dbReference type="RefSeq" id="WP_110888731.1">
    <property type="nucleotide sequence ID" value="NZ_QJSX01000024.1"/>
</dbReference>
<evidence type="ECO:0000313" key="1">
    <source>
        <dbReference type="EMBL" id="PYE49392.1"/>
    </source>
</evidence>
<evidence type="ECO:0000313" key="2">
    <source>
        <dbReference type="Proteomes" id="UP000248326"/>
    </source>
</evidence>